<name>A0ABS8CKE9_9RHOB</name>
<reference evidence="2 3" key="1">
    <citation type="submission" date="2020-07" db="EMBL/GenBank/DDBJ databases">
        <title>Pseudogemmobacter sp. nov., isolated from poultry manure in Taiwan.</title>
        <authorList>
            <person name="Lin S.-Y."/>
            <person name="Tang Y.-S."/>
            <person name="Young C.-C."/>
        </authorList>
    </citation>
    <scope>NUCLEOTIDE SEQUENCE [LARGE SCALE GENOMIC DNA]</scope>
    <source>
        <strain evidence="2 3">CC-YST710</strain>
    </source>
</reference>
<dbReference type="Pfam" id="PF13801">
    <property type="entry name" value="Metal_resist"/>
    <property type="match status" value="1"/>
</dbReference>
<keyword evidence="3" id="KW-1185">Reference proteome</keyword>
<accession>A0ABS8CKE9</accession>
<evidence type="ECO:0000313" key="2">
    <source>
        <dbReference type="EMBL" id="MCB5409862.1"/>
    </source>
</evidence>
<dbReference type="InterPro" id="IPR025961">
    <property type="entry name" value="Metal_resist"/>
</dbReference>
<comment type="caution">
    <text evidence="2">The sequence shown here is derived from an EMBL/GenBank/DDBJ whole genome shotgun (WGS) entry which is preliminary data.</text>
</comment>
<protein>
    <submittedName>
        <fullName evidence="2">Periplasmic heavy metal sensor</fullName>
    </submittedName>
</protein>
<proteinExistence type="predicted"/>
<keyword evidence="1" id="KW-0472">Membrane</keyword>
<keyword evidence="1" id="KW-0812">Transmembrane</keyword>
<dbReference type="Proteomes" id="UP001198571">
    <property type="component" value="Unassembled WGS sequence"/>
</dbReference>
<organism evidence="2 3">
    <name type="scientific">Pseudogemmobacter faecipullorum</name>
    <dbReference type="NCBI Taxonomy" id="2755041"/>
    <lineage>
        <taxon>Bacteria</taxon>
        <taxon>Pseudomonadati</taxon>
        <taxon>Pseudomonadota</taxon>
        <taxon>Alphaproteobacteria</taxon>
        <taxon>Rhodobacterales</taxon>
        <taxon>Paracoccaceae</taxon>
        <taxon>Pseudogemmobacter</taxon>
    </lineage>
</organism>
<keyword evidence="1" id="KW-1133">Transmembrane helix</keyword>
<evidence type="ECO:0000313" key="3">
    <source>
        <dbReference type="Proteomes" id="UP001198571"/>
    </source>
</evidence>
<evidence type="ECO:0000256" key="1">
    <source>
        <dbReference type="SAM" id="Phobius"/>
    </source>
</evidence>
<sequence length="172" mass="18155">MRESKEMATESAKAPAGRGPGWVRLVLVASLALNLVGAGLLAGAWLGHDPKAGPGRCDLAMGPLTAAMTPKDWRAMRPAFLARHPDLGRGPGALEQEYQPLLAALRRDPVDPAAISAALALLTAHNEQRMGSASEVIGAYLTALPAAERAKYVARLEEVLAKARARQARKHG</sequence>
<dbReference type="EMBL" id="JACDXX010000005">
    <property type="protein sequence ID" value="MCB5409862.1"/>
    <property type="molecule type" value="Genomic_DNA"/>
</dbReference>
<gene>
    <name evidence="2" type="ORF">H0485_07590</name>
</gene>
<feature type="transmembrane region" description="Helical" evidence="1">
    <location>
        <begin position="21"/>
        <end position="46"/>
    </location>
</feature>
<dbReference type="RefSeq" id="WP_226934763.1">
    <property type="nucleotide sequence ID" value="NZ_JACDXX010000005.1"/>
</dbReference>